<organism evidence="1 2">
    <name type="scientific">Actinomadura alba</name>
    <dbReference type="NCBI Taxonomy" id="406431"/>
    <lineage>
        <taxon>Bacteria</taxon>
        <taxon>Bacillati</taxon>
        <taxon>Actinomycetota</taxon>
        <taxon>Actinomycetes</taxon>
        <taxon>Streptosporangiales</taxon>
        <taxon>Thermomonosporaceae</taxon>
        <taxon>Actinomadura</taxon>
    </lineage>
</organism>
<protein>
    <submittedName>
        <fullName evidence="1">Helix-turn-helix domain-containing protein</fullName>
    </submittedName>
</protein>
<sequence length="243" mass="26958">MNDVLRRALVNAGLREADVARHLDVDPKTVRRWLTGRLPYPRHRAGIAALLGLDERDLWPQAPGTHRPLHQPSSEVLATYPHRWAVPRAVWQHLFEGAQSEIGILAYAGLFLAEDSGLLNTLATKACAGIPVRIMLGDPDGFHITQRGADEGLGDSLAAKIHNSLVLYRGLRGVEGVEIRLHDTVLYNSMYRADDHLLINSHAYAVAASQTPVLHVRRTEVGDMASTYIDSFERVWENSNPLT</sequence>
<dbReference type="Proteomes" id="UP000805614">
    <property type="component" value="Unassembled WGS sequence"/>
</dbReference>
<keyword evidence="2" id="KW-1185">Reference proteome</keyword>
<comment type="caution">
    <text evidence="1">The sequence shown here is derived from an EMBL/GenBank/DDBJ whole genome shotgun (WGS) entry which is preliminary data.</text>
</comment>
<gene>
    <name evidence="1" type="ORF">HKK74_36145</name>
</gene>
<dbReference type="InterPro" id="IPR010982">
    <property type="entry name" value="Lambda_DNA-bd_dom_sf"/>
</dbReference>
<evidence type="ECO:0000313" key="2">
    <source>
        <dbReference type="Proteomes" id="UP000805614"/>
    </source>
</evidence>
<evidence type="ECO:0000313" key="1">
    <source>
        <dbReference type="EMBL" id="MBC6470882.1"/>
    </source>
</evidence>
<proteinExistence type="predicted"/>
<dbReference type="CDD" id="cd00093">
    <property type="entry name" value="HTH_XRE"/>
    <property type="match status" value="1"/>
</dbReference>
<dbReference type="EMBL" id="JABVEC010000050">
    <property type="protein sequence ID" value="MBC6470882.1"/>
    <property type="molecule type" value="Genomic_DNA"/>
</dbReference>
<dbReference type="RefSeq" id="WP_187247921.1">
    <property type="nucleotide sequence ID" value="NZ_BAAAOK010000066.1"/>
</dbReference>
<reference evidence="1 2" key="1">
    <citation type="submission" date="2020-06" db="EMBL/GenBank/DDBJ databases">
        <title>Actinomadura xiongansis sp. nov., isolated from soil of Baiyangdian.</title>
        <authorList>
            <person name="Zhang X."/>
        </authorList>
    </citation>
    <scope>NUCLEOTIDE SEQUENCE [LARGE SCALE GENOMIC DNA]</scope>
    <source>
        <strain evidence="1 2">HBUM206468</strain>
    </source>
</reference>
<accession>A0ABR7M186</accession>
<dbReference type="Gene3D" id="1.10.260.40">
    <property type="entry name" value="lambda repressor-like DNA-binding domains"/>
    <property type="match status" value="1"/>
</dbReference>
<dbReference type="SUPFAM" id="SSF47413">
    <property type="entry name" value="lambda repressor-like DNA-binding domains"/>
    <property type="match status" value="1"/>
</dbReference>
<dbReference type="InterPro" id="IPR001387">
    <property type="entry name" value="Cro/C1-type_HTH"/>
</dbReference>
<name>A0ABR7M186_9ACTN</name>